<evidence type="ECO:0000256" key="1">
    <source>
        <dbReference type="SAM" id="Phobius"/>
    </source>
</evidence>
<accession>A0ABQ1LP17</accession>
<feature type="transmembrane region" description="Helical" evidence="1">
    <location>
        <begin position="260"/>
        <end position="277"/>
    </location>
</feature>
<feature type="domain" description="DUF4350" evidence="2">
    <location>
        <begin position="39"/>
        <end position="221"/>
    </location>
</feature>
<feature type="transmembrane region" description="Helical" evidence="1">
    <location>
        <begin position="6"/>
        <end position="23"/>
    </location>
</feature>
<dbReference type="Proteomes" id="UP000597338">
    <property type="component" value="Unassembled WGS sequence"/>
</dbReference>
<organism evidence="3 4">
    <name type="scientific">Parapedobacter defluvii</name>
    <dbReference type="NCBI Taxonomy" id="2045106"/>
    <lineage>
        <taxon>Bacteria</taxon>
        <taxon>Pseudomonadati</taxon>
        <taxon>Bacteroidota</taxon>
        <taxon>Sphingobacteriia</taxon>
        <taxon>Sphingobacteriales</taxon>
        <taxon>Sphingobacteriaceae</taxon>
        <taxon>Parapedobacter</taxon>
    </lineage>
</organism>
<reference evidence="4" key="1">
    <citation type="journal article" date="2019" name="Int. J. Syst. Evol. Microbiol.">
        <title>The Global Catalogue of Microorganisms (GCM) 10K type strain sequencing project: providing services to taxonomists for standard genome sequencing and annotation.</title>
        <authorList>
            <consortium name="The Broad Institute Genomics Platform"/>
            <consortium name="The Broad Institute Genome Sequencing Center for Infectious Disease"/>
            <person name="Wu L."/>
            <person name="Ma J."/>
        </authorList>
    </citation>
    <scope>NUCLEOTIDE SEQUENCE [LARGE SCALE GENOMIC DNA]</scope>
    <source>
        <strain evidence="4">CGMCC 1.15342</strain>
    </source>
</reference>
<dbReference type="RefSeq" id="WP_188749939.1">
    <property type="nucleotide sequence ID" value="NZ_BMIK01000005.1"/>
</dbReference>
<evidence type="ECO:0000259" key="2">
    <source>
        <dbReference type="Pfam" id="PF14258"/>
    </source>
</evidence>
<dbReference type="InterPro" id="IPR025646">
    <property type="entry name" value="DUF4350"/>
</dbReference>
<sequence>MKDLKVYIIIALLALGTFLYVQYRKPAPVNWTKTYARTDKIPYGTYILHHELSNLFGGVAVRPYRKRIYNTLEEAGNGADSYLIIASQLDMDEPDYRKLLAYVKSGNDLFIAAHLFGSVFSDSLKLTTQGYFPWGDTVKTVNFTNPALHSETGFRFDKRISEGHFTEFDTLRTTVLATNGRGNTVFLRYPVGDGNLYLLSSPDYFTNYALLSPEGAAFAANALSYLNPQRQLIWDDYQTLGDPTQQSPLRFFLTNEHLRPAYFIALFSLLAFVLYGIKRRQRAIPVVEPLKNTSIEFAQVVSSVYYQRRDNRDLLAKQYRYFLEHVRSAYHLNTNEVDGNFMQYLSLRSGVDASILLNILQGMNEIQRGSTIDDKKLVSYHRDLELFYQQTLWKNNISNNVLT</sequence>
<comment type="caution">
    <text evidence="3">The sequence shown here is derived from an EMBL/GenBank/DDBJ whole genome shotgun (WGS) entry which is preliminary data.</text>
</comment>
<proteinExistence type="predicted"/>
<keyword evidence="1" id="KW-0472">Membrane</keyword>
<name>A0ABQ1LP17_9SPHI</name>
<dbReference type="EMBL" id="BMIK01000005">
    <property type="protein sequence ID" value="GGC27040.1"/>
    <property type="molecule type" value="Genomic_DNA"/>
</dbReference>
<evidence type="ECO:0000313" key="3">
    <source>
        <dbReference type="EMBL" id="GGC27040.1"/>
    </source>
</evidence>
<protein>
    <recommendedName>
        <fullName evidence="2">DUF4350 domain-containing protein</fullName>
    </recommendedName>
</protein>
<keyword evidence="1" id="KW-0812">Transmembrane</keyword>
<keyword evidence="1" id="KW-1133">Transmembrane helix</keyword>
<keyword evidence="4" id="KW-1185">Reference proteome</keyword>
<dbReference type="Pfam" id="PF14258">
    <property type="entry name" value="DUF4350"/>
    <property type="match status" value="1"/>
</dbReference>
<evidence type="ECO:0000313" key="4">
    <source>
        <dbReference type="Proteomes" id="UP000597338"/>
    </source>
</evidence>
<gene>
    <name evidence="3" type="ORF">GCM10011386_18860</name>
</gene>